<protein>
    <submittedName>
        <fullName evidence="2">Uncharacterized protein</fullName>
    </submittedName>
</protein>
<proteinExistence type="predicted"/>
<dbReference type="AlphaFoldDB" id="A0A6H5GLN1"/>
<evidence type="ECO:0000313" key="3">
    <source>
        <dbReference type="Proteomes" id="UP000479000"/>
    </source>
</evidence>
<keyword evidence="3" id="KW-1185">Reference proteome</keyword>
<feature type="compositionally biased region" description="Pro residues" evidence="1">
    <location>
        <begin position="98"/>
        <end position="108"/>
    </location>
</feature>
<reference evidence="2 3" key="1">
    <citation type="submission" date="2020-02" db="EMBL/GenBank/DDBJ databases">
        <authorList>
            <person name="Ferguson B K."/>
        </authorList>
    </citation>
    <scope>NUCLEOTIDE SEQUENCE [LARGE SCALE GENOMIC DNA]</scope>
</reference>
<feature type="compositionally biased region" description="Low complexity" evidence="1">
    <location>
        <begin position="157"/>
        <end position="175"/>
    </location>
</feature>
<evidence type="ECO:0000256" key="1">
    <source>
        <dbReference type="SAM" id="MobiDB-lite"/>
    </source>
</evidence>
<dbReference type="EMBL" id="CADCXU010014343">
    <property type="protein sequence ID" value="CAB0004018.1"/>
    <property type="molecule type" value="Genomic_DNA"/>
</dbReference>
<organism evidence="2 3">
    <name type="scientific">Nesidiocoris tenuis</name>
    <dbReference type="NCBI Taxonomy" id="355587"/>
    <lineage>
        <taxon>Eukaryota</taxon>
        <taxon>Metazoa</taxon>
        <taxon>Ecdysozoa</taxon>
        <taxon>Arthropoda</taxon>
        <taxon>Hexapoda</taxon>
        <taxon>Insecta</taxon>
        <taxon>Pterygota</taxon>
        <taxon>Neoptera</taxon>
        <taxon>Paraneoptera</taxon>
        <taxon>Hemiptera</taxon>
        <taxon>Heteroptera</taxon>
        <taxon>Panheteroptera</taxon>
        <taxon>Cimicomorpha</taxon>
        <taxon>Miridae</taxon>
        <taxon>Dicyphina</taxon>
        <taxon>Nesidiocoris</taxon>
    </lineage>
</organism>
<feature type="region of interest" description="Disordered" evidence="1">
    <location>
        <begin position="79"/>
        <end position="175"/>
    </location>
</feature>
<feature type="non-terminal residue" evidence="2">
    <location>
        <position position="1"/>
    </location>
</feature>
<accession>A0A6H5GLN1</accession>
<feature type="compositionally biased region" description="Low complexity" evidence="1">
    <location>
        <begin position="87"/>
        <end position="97"/>
    </location>
</feature>
<feature type="compositionally biased region" description="Low complexity" evidence="1">
    <location>
        <begin position="109"/>
        <end position="118"/>
    </location>
</feature>
<sequence>YIFLLENFHQSLPFFAPLLHEVLMHQRYWELEICVFSLYSKEAFECSKPFSNTDRMLSARQARLKAQFDHILTAFEGVQQQHHHTANSSTTNSRNQPPTTPQTPPPSLHQPHPTHQIPRPTPPHPPKPPHQQHHPLGTPQIPPPPLYLHHSHHKSQNNTTITAPNATTKNNTNTNTTKYTINLSITSTTPPLHQLHSKPLYHRHTTTTTTAATHHFTSTNNSRRVGTGFNTRNETEFKNLVDSNPIVALRVNPSGNPNI</sequence>
<dbReference type="Proteomes" id="UP000479000">
    <property type="component" value="Unassembled WGS sequence"/>
</dbReference>
<gene>
    <name evidence="2" type="ORF">NTEN_LOCUS9495</name>
</gene>
<evidence type="ECO:0000313" key="2">
    <source>
        <dbReference type="EMBL" id="CAB0004018.1"/>
    </source>
</evidence>
<name>A0A6H5GLN1_9HEMI</name>
<feature type="compositionally biased region" description="Pro residues" evidence="1">
    <location>
        <begin position="119"/>
        <end position="129"/>
    </location>
</feature>